<dbReference type="Proteomes" id="UP000799750">
    <property type="component" value="Unassembled WGS sequence"/>
</dbReference>
<evidence type="ECO:0000313" key="1">
    <source>
        <dbReference type="EMBL" id="KAF2490376.1"/>
    </source>
</evidence>
<accession>A0A6A6QEC9</accession>
<dbReference type="EMBL" id="MU004197">
    <property type="protein sequence ID" value="KAF2490376.1"/>
    <property type="molecule type" value="Genomic_DNA"/>
</dbReference>
<dbReference type="AlphaFoldDB" id="A0A6A6QEC9"/>
<proteinExistence type="predicted"/>
<organism evidence="1 2">
    <name type="scientific">Lophium mytilinum</name>
    <dbReference type="NCBI Taxonomy" id="390894"/>
    <lineage>
        <taxon>Eukaryota</taxon>
        <taxon>Fungi</taxon>
        <taxon>Dikarya</taxon>
        <taxon>Ascomycota</taxon>
        <taxon>Pezizomycotina</taxon>
        <taxon>Dothideomycetes</taxon>
        <taxon>Pleosporomycetidae</taxon>
        <taxon>Mytilinidiales</taxon>
        <taxon>Mytilinidiaceae</taxon>
        <taxon>Lophium</taxon>
    </lineage>
</organism>
<keyword evidence="2" id="KW-1185">Reference proteome</keyword>
<protein>
    <submittedName>
        <fullName evidence="1">Uncharacterized protein</fullName>
    </submittedName>
</protein>
<sequence length="157" mass="17715">MPKSENISIREFHGFKQGVALLIEKAPGMKESASHRPPIRSRRRRCLPADGGSEVKSQVLAPGKSRMCMSEGTLWTSRTLGYTMGCRCCCIPSCRLATKSSETAKMMAFCLFKSYSKCTGRLYGILDRSLVCQGLPWTDIIFLILPARWFPRFQRLQ</sequence>
<evidence type="ECO:0000313" key="2">
    <source>
        <dbReference type="Proteomes" id="UP000799750"/>
    </source>
</evidence>
<reference evidence="1" key="1">
    <citation type="journal article" date="2020" name="Stud. Mycol.">
        <title>101 Dothideomycetes genomes: a test case for predicting lifestyles and emergence of pathogens.</title>
        <authorList>
            <person name="Haridas S."/>
            <person name="Albert R."/>
            <person name="Binder M."/>
            <person name="Bloem J."/>
            <person name="Labutti K."/>
            <person name="Salamov A."/>
            <person name="Andreopoulos B."/>
            <person name="Baker S."/>
            <person name="Barry K."/>
            <person name="Bills G."/>
            <person name="Bluhm B."/>
            <person name="Cannon C."/>
            <person name="Castanera R."/>
            <person name="Culley D."/>
            <person name="Daum C."/>
            <person name="Ezra D."/>
            <person name="Gonzalez J."/>
            <person name="Henrissat B."/>
            <person name="Kuo A."/>
            <person name="Liang C."/>
            <person name="Lipzen A."/>
            <person name="Lutzoni F."/>
            <person name="Magnuson J."/>
            <person name="Mondo S."/>
            <person name="Nolan M."/>
            <person name="Ohm R."/>
            <person name="Pangilinan J."/>
            <person name="Park H.-J."/>
            <person name="Ramirez L."/>
            <person name="Alfaro M."/>
            <person name="Sun H."/>
            <person name="Tritt A."/>
            <person name="Yoshinaga Y."/>
            <person name="Zwiers L.-H."/>
            <person name="Turgeon B."/>
            <person name="Goodwin S."/>
            <person name="Spatafora J."/>
            <person name="Crous P."/>
            <person name="Grigoriev I."/>
        </authorList>
    </citation>
    <scope>NUCLEOTIDE SEQUENCE</scope>
    <source>
        <strain evidence="1">CBS 269.34</strain>
    </source>
</reference>
<name>A0A6A6QEC9_9PEZI</name>
<gene>
    <name evidence="1" type="ORF">BU16DRAFT_151017</name>
</gene>